<dbReference type="AlphaFoldDB" id="A0A8A3P678"/>
<feature type="chain" id="PRO_5032680138" description="Hydrophobin" evidence="3">
    <location>
        <begin position="19"/>
        <end position="172"/>
    </location>
</feature>
<reference evidence="4" key="1">
    <citation type="submission" date="2020-10" db="EMBL/GenBank/DDBJ databases">
        <title>Genome Sequence of Monilinia vaccinii-corymbosi Sheds Light on Mummy Berry Disease Infection of Blueberry and Mating Type.</title>
        <authorList>
            <person name="Yow A.G."/>
            <person name="Zhang Y."/>
            <person name="Bansal K."/>
            <person name="Eacker S.M."/>
            <person name="Sullivan S."/>
            <person name="Liachko I."/>
            <person name="Cubeta M.A."/>
            <person name="Rollins J.A."/>
            <person name="Ashrafi H."/>
        </authorList>
    </citation>
    <scope>NUCLEOTIDE SEQUENCE</scope>
    <source>
        <strain evidence="4">RL-1</strain>
    </source>
</reference>
<evidence type="ECO:0000256" key="3">
    <source>
        <dbReference type="SAM" id="SignalP"/>
    </source>
</evidence>
<evidence type="ECO:0000313" key="5">
    <source>
        <dbReference type="Proteomes" id="UP000672032"/>
    </source>
</evidence>
<feature type="compositionally biased region" description="Polar residues" evidence="2">
    <location>
        <begin position="59"/>
        <end position="86"/>
    </location>
</feature>
<name>A0A8A3P678_9HELO</name>
<feature type="signal peptide" evidence="3">
    <location>
        <begin position="1"/>
        <end position="18"/>
    </location>
</feature>
<dbReference type="Proteomes" id="UP000672032">
    <property type="component" value="Chromosome 1"/>
</dbReference>
<dbReference type="GO" id="GO:0005576">
    <property type="term" value="C:extracellular region"/>
    <property type="evidence" value="ECO:0007669"/>
    <property type="project" value="InterPro"/>
</dbReference>
<protein>
    <recommendedName>
        <fullName evidence="6">Hydrophobin</fullName>
    </recommendedName>
</protein>
<sequence length="172" mass="19015">MKISSIFILSIAAITVSGTPTNSIPTRDAIGRKSYNDTTSESQAINTSTEYDTDDVASMNDTSLESPTTTALDPMDSTTESQTEYQPESKKGAQYGRPPRRNKLCGGRLKPRCCDIGGRIYKDGCERLSFEDPPRNRGEFRATCHNMHKIAMCCFNSLDMAQVGIICRKTVR</sequence>
<dbReference type="InterPro" id="IPR036686">
    <property type="entry name" value="Class_II_Hydrophobin_sf"/>
</dbReference>
<evidence type="ECO:0008006" key="6">
    <source>
        <dbReference type="Google" id="ProtNLM"/>
    </source>
</evidence>
<proteinExistence type="predicted"/>
<keyword evidence="3" id="KW-0732">Signal</keyword>
<gene>
    <name evidence="4" type="ORF">DSL72_003618</name>
</gene>
<dbReference type="OrthoDB" id="3546933at2759"/>
<organism evidence="4 5">
    <name type="scientific">Monilinia vaccinii-corymbosi</name>
    <dbReference type="NCBI Taxonomy" id="61207"/>
    <lineage>
        <taxon>Eukaryota</taxon>
        <taxon>Fungi</taxon>
        <taxon>Dikarya</taxon>
        <taxon>Ascomycota</taxon>
        <taxon>Pezizomycotina</taxon>
        <taxon>Leotiomycetes</taxon>
        <taxon>Helotiales</taxon>
        <taxon>Sclerotiniaceae</taxon>
        <taxon>Monilinia</taxon>
    </lineage>
</organism>
<evidence type="ECO:0000256" key="1">
    <source>
        <dbReference type="ARBA" id="ARBA00023157"/>
    </source>
</evidence>
<feature type="region of interest" description="Disordered" evidence="2">
    <location>
        <begin position="27"/>
        <end position="102"/>
    </location>
</feature>
<accession>A0A8A3P678</accession>
<evidence type="ECO:0000313" key="4">
    <source>
        <dbReference type="EMBL" id="QSZ29108.1"/>
    </source>
</evidence>
<feature type="compositionally biased region" description="Polar residues" evidence="2">
    <location>
        <begin position="36"/>
        <end position="50"/>
    </location>
</feature>
<keyword evidence="5" id="KW-1185">Reference proteome</keyword>
<keyword evidence="1" id="KW-1015">Disulfide bond</keyword>
<dbReference type="Gene3D" id="3.20.120.10">
    <property type="entry name" value="Hydrophobin"/>
    <property type="match status" value="1"/>
</dbReference>
<dbReference type="EMBL" id="CP063405">
    <property type="protein sequence ID" value="QSZ29108.1"/>
    <property type="molecule type" value="Genomic_DNA"/>
</dbReference>
<evidence type="ECO:0000256" key="2">
    <source>
        <dbReference type="SAM" id="MobiDB-lite"/>
    </source>
</evidence>